<name>A0A136JI50_9PEZI</name>
<keyword evidence="2" id="KW-1133">Transmembrane helix</keyword>
<dbReference type="InParanoid" id="A0A136JI50"/>
<accession>A0A136JI50</accession>
<organism evidence="3 4">
    <name type="scientific">Microdochium bolleyi</name>
    <dbReference type="NCBI Taxonomy" id="196109"/>
    <lineage>
        <taxon>Eukaryota</taxon>
        <taxon>Fungi</taxon>
        <taxon>Dikarya</taxon>
        <taxon>Ascomycota</taxon>
        <taxon>Pezizomycotina</taxon>
        <taxon>Sordariomycetes</taxon>
        <taxon>Xylariomycetidae</taxon>
        <taxon>Xylariales</taxon>
        <taxon>Microdochiaceae</taxon>
        <taxon>Microdochium</taxon>
    </lineage>
</organism>
<reference evidence="4" key="1">
    <citation type="submission" date="2016-02" db="EMBL/GenBank/DDBJ databases">
        <title>Draft genome sequence of Microdochium bolleyi, a fungal endophyte of beachgrass.</title>
        <authorList>
            <consortium name="DOE Joint Genome Institute"/>
            <person name="David A.S."/>
            <person name="May G."/>
            <person name="Haridas S."/>
            <person name="Lim J."/>
            <person name="Wang M."/>
            <person name="Labutti K."/>
            <person name="Lipzen A."/>
            <person name="Barry K."/>
            <person name="Grigoriev I.V."/>
        </authorList>
    </citation>
    <scope>NUCLEOTIDE SEQUENCE [LARGE SCALE GENOMIC DNA]</scope>
    <source>
        <strain evidence="4">J235TASD1</strain>
    </source>
</reference>
<evidence type="ECO:0000256" key="1">
    <source>
        <dbReference type="SAM" id="MobiDB-lite"/>
    </source>
</evidence>
<dbReference type="AlphaFoldDB" id="A0A136JI50"/>
<feature type="region of interest" description="Disordered" evidence="1">
    <location>
        <begin position="215"/>
        <end position="330"/>
    </location>
</feature>
<sequence length="330" mass="34860">MSSHPARTCQPHDDHESNHLCDSGGTSYDINDNLWFNKVTAANRGTGCRVKNSFWRTPRHIRAATGGINISSAQLPLLPEGTRAAIIAGTIFAAGLLVAIVLCSLRRRRLRAESPDFGVSTTAASASRAFFEGYSVDVPSSDSETRLVLSASLNTEPSRGRGSKPPLRLSERRILPIGGSRDNSPHGSLNTKSSAGEMKRTDLVILELLGSEKTISSTGLGTPVDSAALGATEKPGTRDSAQGCKAPGSWPLSIPPPVMVKNHSNTSLRSLRSCRTPPPWSPLPRLPKSPPGSPQPTSPLALMVSPPSSPRRPSAATTESSGPPNPFSDP</sequence>
<keyword evidence="2" id="KW-0472">Membrane</keyword>
<proteinExistence type="predicted"/>
<feature type="compositionally biased region" description="Pro residues" evidence="1">
    <location>
        <begin position="276"/>
        <end position="297"/>
    </location>
</feature>
<feature type="region of interest" description="Disordered" evidence="1">
    <location>
        <begin position="151"/>
        <end position="196"/>
    </location>
</feature>
<protein>
    <submittedName>
        <fullName evidence="3">Uncharacterized protein</fullName>
    </submittedName>
</protein>
<gene>
    <name evidence="3" type="ORF">Micbo1qcDRAFT_211034</name>
</gene>
<evidence type="ECO:0000256" key="2">
    <source>
        <dbReference type="SAM" id="Phobius"/>
    </source>
</evidence>
<dbReference type="Proteomes" id="UP000070501">
    <property type="component" value="Unassembled WGS sequence"/>
</dbReference>
<keyword evidence="4" id="KW-1185">Reference proteome</keyword>
<dbReference type="EMBL" id="KQ964245">
    <property type="protein sequence ID" value="KXJ96817.1"/>
    <property type="molecule type" value="Genomic_DNA"/>
</dbReference>
<feature type="transmembrane region" description="Helical" evidence="2">
    <location>
        <begin position="84"/>
        <end position="105"/>
    </location>
</feature>
<feature type="compositionally biased region" description="Polar residues" evidence="1">
    <location>
        <begin position="181"/>
        <end position="194"/>
    </location>
</feature>
<keyword evidence="2" id="KW-0812">Transmembrane</keyword>
<evidence type="ECO:0000313" key="3">
    <source>
        <dbReference type="EMBL" id="KXJ96817.1"/>
    </source>
</evidence>
<evidence type="ECO:0000313" key="4">
    <source>
        <dbReference type="Proteomes" id="UP000070501"/>
    </source>
</evidence>